<keyword evidence="1" id="KW-1133">Transmembrane helix</keyword>
<feature type="transmembrane region" description="Helical" evidence="1">
    <location>
        <begin position="6"/>
        <end position="23"/>
    </location>
</feature>
<evidence type="ECO:0000256" key="1">
    <source>
        <dbReference type="SAM" id="Phobius"/>
    </source>
</evidence>
<evidence type="ECO:0000313" key="3">
    <source>
        <dbReference type="Proteomes" id="UP001428774"/>
    </source>
</evidence>
<evidence type="ECO:0000313" key="2">
    <source>
        <dbReference type="EMBL" id="MEN9060668.1"/>
    </source>
</evidence>
<sequence length="62" mass="6271">MDPVSLGFYATVCGVLGLAGPRLGRAPVRLAIGALVGVVAVAVLPHVKTLLGTAEIYTTVQP</sequence>
<dbReference type="Proteomes" id="UP001428774">
    <property type="component" value="Unassembled WGS sequence"/>
</dbReference>
<dbReference type="AlphaFoldDB" id="A0AAW9SPY0"/>
<organism evidence="2 3">
    <name type="scientific">Ponticoccus litoralis</name>
    <dbReference type="NCBI Taxonomy" id="422297"/>
    <lineage>
        <taxon>Bacteria</taxon>
        <taxon>Pseudomonadati</taxon>
        <taxon>Pseudomonadota</taxon>
        <taxon>Alphaproteobacteria</taxon>
        <taxon>Rhodobacterales</taxon>
        <taxon>Roseobacteraceae</taxon>
        <taxon>Ponticoccus</taxon>
    </lineage>
</organism>
<name>A0AAW9SPY0_9RHOB</name>
<reference evidence="2 3" key="1">
    <citation type="submission" date="2024-05" db="EMBL/GenBank/DDBJ databases">
        <title>Genome sequence of Ponticoccus litoralis KCCM 90028.</title>
        <authorList>
            <person name="Kim J.M."/>
            <person name="Lee J.K."/>
            <person name="Choi B.J."/>
            <person name="Bayburt H."/>
            <person name="Baek J.H."/>
            <person name="Jeon C.O."/>
        </authorList>
    </citation>
    <scope>NUCLEOTIDE SEQUENCE [LARGE SCALE GENOMIC DNA]</scope>
    <source>
        <strain evidence="2 3">KCCM 90028</strain>
    </source>
</reference>
<dbReference type="EMBL" id="JBDNCH010000002">
    <property type="protein sequence ID" value="MEN9060668.1"/>
    <property type="molecule type" value="Genomic_DNA"/>
</dbReference>
<keyword evidence="1" id="KW-0472">Membrane</keyword>
<keyword evidence="3" id="KW-1185">Reference proteome</keyword>
<proteinExistence type="predicted"/>
<comment type="caution">
    <text evidence="2">The sequence shown here is derived from an EMBL/GenBank/DDBJ whole genome shotgun (WGS) entry which is preliminary data.</text>
</comment>
<protein>
    <submittedName>
        <fullName evidence="2">Uncharacterized protein</fullName>
    </submittedName>
</protein>
<accession>A0AAW9SPY0</accession>
<dbReference type="RefSeq" id="WP_347165824.1">
    <property type="nucleotide sequence ID" value="NZ_JBDNCH010000002.1"/>
</dbReference>
<gene>
    <name evidence="2" type="ORF">ABFB10_06110</name>
</gene>
<keyword evidence="1" id="KW-0812">Transmembrane</keyword>
<feature type="transmembrane region" description="Helical" evidence="1">
    <location>
        <begin position="30"/>
        <end position="47"/>
    </location>
</feature>